<feature type="compositionally biased region" description="Basic and acidic residues" evidence="1">
    <location>
        <begin position="125"/>
        <end position="135"/>
    </location>
</feature>
<feature type="compositionally biased region" description="Polar residues" evidence="1">
    <location>
        <begin position="148"/>
        <end position="162"/>
    </location>
</feature>
<name>A0ABR1K427_9AGAR</name>
<gene>
    <name evidence="2" type="ORF">VKT23_000436</name>
</gene>
<evidence type="ECO:0000313" key="3">
    <source>
        <dbReference type="Proteomes" id="UP001498398"/>
    </source>
</evidence>
<protein>
    <submittedName>
        <fullName evidence="2">Uncharacterized protein</fullName>
    </submittedName>
</protein>
<keyword evidence="3" id="KW-1185">Reference proteome</keyword>
<evidence type="ECO:0000256" key="1">
    <source>
        <dbReference type="SAM" id="MobiDB-lite"/>
    </source>
</evidence>
<dbReference type="EMBL" id="JBANRG010000001">
    <property type="protein sequence ID" value="KAK7472316.1"/>
    <property type="molecule type" value="Genomic_DNA"/>
</dbReference>
<feature type="region of interest" description="Disordered" evidence="1">
    <location>
        <begin position="114"/>
        <end position="206"/>
    </location>
</feature>
<sequence>MMHSTSRSTVVKSVNGEASAAKRESGESAPEFSPALVGPSAAADDGEAFRTMFNRSYHPEFSSSSLTNVGGNSTKTKTKTTVVNNYHITGGATIYCSPGDLSGFRIDPAGSAGTNAKQNLLQPETAEHTGSRESKANQSIDNGVDPFFSNNKADISVGTSQGARDGVRHVENQSSRLNECPPETHSQADGGRLPAVLEGQVSSLGE</sequence>
<comment type="caution">
    <text evidence="2">The sequence shown here is derived from an EMBL/GenBank/DDBJ whole genome shotgun (WGS) entry which is preliminary data.</text>
</comment>
<feature type="compositionally biased region" description="Polar residues" evidence="1">
    <location>
        <begin position="1"/>
        <end position="12"/>
    </location>
</feature>
<feature type="region of interest" description="Disordered" evidence="1">
    <location>
        <begin position="1"/>
        <end position="40"/>
    </location>
</feature>
<evidence type="ECO:0000313" key="2">
    <source>
        <dbReference type="EMBL" id="KAK7472316.1"/>
    </source>
</evidence>
<reference evidence="2 3" key="1">
    <citation type="submission" date="2024-01" db="EMBL/GenBank/DDBJ databases">
        <title>A draft genome for the cacao thread blight pathogen Marasmiellus scandens.</title>
        <authorList>
            <person name="Baruah I.K."/>
            <person name="Leung J."/>
            <person name="Bukari Y."/>
            <person name="Amoako-Attah I."/>
            <person name="Meinhardt L.W."/>
            <person name="Bailey B.A."/>
            <person name="Cohen S.P."/>
        </authorList>
    </citation>
    <scope>NUCLEOTIDE SEQUENCE [LARGE SCALE GENOMIC DNA]</scope>
    <source>
        <strain evidence="2 3">GH-19</strain>
    </source>
</reference>
<organism evidence="2 3">
    <name type="scientific">Marasmiellus scandens</name>
    <dbReference type="NCBI Taxonomy" id="2682957"/>
    <lineage>
        <taxon>Eukaryota</taxon>
        <taxon>Fungi</taxon>
        <taxon>Dikarya</taxon>
        <taxon>Basidiomycota</taxon>
        <taxon>Agaricomycotina</taxon>
        <taxon>Agaricomycetes</taxon>
        <taxon>Agaricomycetidae</taxon>
        <taxon>Agaricales</taxon>
        <taxon>Marasmiineae</taxon>
        <taxon>Omphalotaceae</taxon>
        <taxon>Marasmiellus</taxon>
    </lineage>
</organism>
<proteinExistence type="predicted"/>
<accession>A0ABR1K427</accession>
<dbReference type="Proteomes" id="UP001498398">
    <property type="component" value="Unassembled WGS sequence"/>
</dbReference>